<dbReference type="PANTHER" id="PTHR31901">
    <property type="entry name" value="GH3 DOMAIN-CONTAINING PROTEIN"/>
    <property type="match status" value="1"/>
</dbReference>
<comment type="caution">
    <text evidence="2">The sequence shown here is derived from an EMBL/GenBank/DDBJ whole genome shotgun (WGS) entry which is preliminary data.</text>
</comment>
<dbReference type="Pfam" id="PF23572">
    <property type="entry name" value="GH3_C"/>
    <property type="match status" value="1"/>
</dbReference>
<feature type="domain" description="GH3 C-terminal" evidence="1">
    <location>
        <begin position="13"/>
        <end position="65"/>
    </location>
</feature>
<dbReference type="AlphaFoldDB" id="A0A7J8WSD5"/>
<dbReference type="EMBL" id="JABFAA010000003">
    <property type="protein sequence ID" value="MBA0677955.1"/>
    <property type="molecule type" value="Genomic_DNA"/>
</dbReference>
<dbReference type="PANTHER" id="PTHR31901:SF57">
    <property type="entry name" value="INDOLE-3-ACETIC ACID-AMIDO SYNTHETASE GH3.17-LIKE ISOFORM X3"/>
    <property type="match status" value="1"/>
</dbReference>
<sequence length="68" mass="7630">MLSVNKEKTSETDLFKAVIEAKALLNPLGFILAEYTSYVDTSLAPCHYVLFWEIKGKKGKHCKGLDPK</sequence>
<evidence type="ECO:0000259" key="1">
    <source>
        <dbReference type="Pfam" id="PF23572"/>
    </source>
</evidence>
<organism evidence="2 3">
    <name type="scientific">Gossypium aridum</name>
    <name type="common">American cotton</name>
    <name type="synonym">Erioxylum aridum</name>
    <dbReference type="NCBI Taxonomy" id="34290"/>
    <lineage>
        <taxon>Eukaryota</taxon>
        <taxon>Viridiplantae</taxon>
        <taxon>Streptophyta</taxon>
        <taxon>Embryophyta</taxon>
        <taxon>Tracheophyta</taxon>
        <taxon>Spermatophyta</taxon>
        <taxon>Magnoliopsida</taxon>
        <taxon>eudicotyledons</taxon>
        <taxon>Gunneridae</taxon>
        <taxon>Pentapetalae</taxon>
        <taxon>rosids</taxon>
        <taxon>malvids</taxon>
        <taxon>Malvales</taxon>
        <taxon>Malvaceae</taxon>
        <taxon>Malvoideae</taxon>
        <taxon>Gossypium</taxon>
    </lineage>
</organism>
<evidence type="ECO:0000313" key="2">
    <source>
        <dbReference type="EMBL" id="MBA0677955.1"/>
    </source>
</evidence>
<name>A0A7J8WSD5_GOSAI</name>
<dbReference type="GO" id="GO:0016881">
    <property type="term" value="F:acid-amino acid ligase activity"/>
    <property type="evidence" value="ECO:0007669"/>
    <property type="project" value="TreeGrafter"/>
</dbReference>
<accession>A0A7J8WSD5</accession>
<dbReference type="Proteomes" id="UP000593577">
    <property type="component" value="Unassembled WGS sequence"/>
</dbReference>
<evidence type="ECO:0000313" key="3">
    <source>
        <dbReference type="Proteomes" id="UP000593577"/>
    </source>
</evidence>
<keyword evidence="3" id="KW-1185">Reference proteome</keyword>
<dbReference type="GO" id="GO:0005737">
    <property type="term" value="C:cytoplasm"/>
    <property type="evidence" value="ECO:0007669"/>
    <property type="project" value="TreeGrafter"/>
</dbReference>
<dbReference type="InterPro" id="IPR055378">
    <property type="entry name" value="GH3_C"/>
</dbReference>
<dbReference type="InterPro" id="IPR004993">
    <property type="entry name" value="GH3"/>
</dbReference>
<proteinExistence type="predicted"/>
<protein>
    <recommendedName>
        <fullName evidence="1">GH3 C-terminal domain-containing protein</fullName>
    </recommendedName>
</protein>
<feature type="non-terminal residue" evidence="2">
    <location>
        <position position="68"/>
    </location>
</feature>
<reference evidence="2 3" key="1">
    <citation type="journal article" date="2019" name="Genome Biol. Evol.">
        <title>Insights into the evolution of the New World diploid cottons (Gossypium, subgenus Houzingenia) based on genome sequencing.</title>
        <authorList>
            <person name="Grover C.E."/>
            <person name="Arick M.A. 2nd"/>
            <person name="Thrash A."/>
            <person name="Conover J.L."/>
            <person name="Sanders W.S."/>
            <person name="Peterson D.G."/>
            <person name="Frelichowski J.E."/>
            <person name="Scheffler J.A."/>
            <person name="Scheffler B.E."/>
            <person name="Wendel J.F."/>
        </authorList>
    </citation>
    <scope>NUCLEOTIDE SEQUENCE [LARGE SCALE GENOMIC DNA]</scope>
    <source>
        <strain evidence="2">185</strain>
        <tissue evidence="2">Leaf</tissue>
    </source>
</reference>
<gene>
    <name evidence="2" type="ORF">Goari_019325</name>
</gene>